<sequence length="241" mass="28174">MATSKNASKNVTVDSEWLATPTLWVIFRQPLQWLLLLASLSMLSLGGSFSYFLVKEKQKIASDLEFSTLEKKHFDLQEMRDLVDNQEDKLFFHLKEMGFYQFQAKDLGMAAWRIVMEEPLLNLQNQINLWVKPREKGIPQFNFTYGQPELKSQTAIKVNDRDYQLVVYQSKLTLQAYLMHEGYVLDLLQHIKNIPLIGLLLLQQCQLNRLQEKIDPEKVNMPNLQLNCNFEWTIARTEAMS</sequence>
<keyword evidence="1" id="KW-1133">Transmembrane helix</keyword>
<proteinExistence type="predicted"/>
<accession>A0A251X916</accession>
<keyword evidence="1" id="KW-0472">Membrane</keyword>
<dbReference type="RefSeq" id="WP_086488339.1">
    <property type="nucleotide sequence ID" value="NZ_MSLT01000012.1"/>
</dbReference>
<organism evidence="2 3">
    <name type="scientific">Thioflexithrix psekupsensis</name>
    <dbReference type="NCBI Taxonomy" id="1570016"/>
    <lineage>
        <taxon>Bacteria</taxon>
        <taxon>Pseudomonadati</taxon>
        <taxon>Pseudomonadota</taxon>
        <taxon>Gammaproteobacteria</taxon>
        <taxon>Thiotrichales</taxon>
        <taxon>Thioflexithrix</taxon>
    </lineage>
</organism>
<gene>
    <name evidence="2" type="ORF">TPSD3_09725</name>
</gene>
<reference evidence="2 3" key="1">
    <citation type="submission" date="2016-12" db="EMBL/GenBank/DDBJ databases">
        <title>Thioflexothrix psekupsii D3 genome sequencing and assembly.</title>
        <authorList>
            <person name="Fomenkov A."/>
            <person name="Vincze T."/>
            <person name="Grabovich M."/>
            <person name="Anton B.P."/>
            <person name="Dubinina G."/>
            <person name="Orlova M."/>
            <person name="Belousova E."/>
            <person name="Roberts R.J."/>
        </authorList>
    </citation>
    <scope>NUCLEOTIDE SEQUENCE [LARGE SCALE GENOMIC DNA]</scope>
    <source>
        <strain evidence="2">D3</strain>
    </source>
</reference>
<protein>
    <submittedName>
        <fullName evidence="2">Uncharacterized protein</fullName>
    </submittedName>
</protein>
<feature type="transmembrane region" description="Helical" evidence="1">
    <location>
        <begin position="33"/>
        <end position="54"/>
    </location>
</feature>
<comment type="caution">
    <text evidence="2">The sequence shown here is derived from an EMBL/GenBank/DDBJ whole genome shotgun (WGS) entry which is preliminary data.</text>
</comment>
<evidence type="ECO:0000313" key="2">
    <source>
        <dbReference type="EMBL" id="OUD14559.1"/>
    </source>
</evidence>
<keyword evidence="1" id="KW-0812">Transmembrane</keyword>
<name>A0A251X916_9GAMM</name>
<dbReference type="Proteomes" id="UP000194798">
    <property type="component" value="Unassembled WGS sequence"/>
</dbReference>
<dbReference type="EMBL" id="MSLT01000012">
    <property type="protein sequence ID" value="OUD14559.1"/>
    <property type="molecule type" value="Genomic_DNA"/>
</dbReference>
<dbReference type="AlphaFoldDB" id="A0A251X916"/>
<evidence type="ECO:0000256" key="1">
    <source>
        <dbReference type="SAM" id="Phobius"/>
    </source>
</evidence>
<evidence type="ECO:0000313" key="3">
    <source>
        <dbReference type="Proteomes" id="UP000194798"/>
    </source>
</evidence>
<keyword evidence="3" id="KW-1185">Reference proteome</keyword>